<name>A0ABQ5TMX9_9BACI</name>
<evidence type="ECO:0000313" key="2">
    <source>
        <dbReference type="Proteomes" id="UP001275436"/>
    </source>
</evidence>
<reference evidence="1 2" key="1">
    <citation type="submission" date="2023-02" db="EMBL/GenBank/DDBJ databases">
        <title>Oceanobacillus kimchii IFOP_LL358 isolated form Alexandrium catenella lab strain.</title>
        <authorList>
            <person name="Gajardo G."/>
            <person name="Ueki S."/>
            <person name="Maruyama F."/>
        </authorList>
    </citation>
    <scope>NUCLEOTIDE SEQUENCE [LARGE SCALE GENOMIC DNA]</scope>
    <source>
        <strain evidence="1 2">IFOP_LL358</strain>
    </source>
</reference>
<dbReference type="RefSeq" id="WP_317958251.1">
    <property type="nucleotide sequence ID" value="NZ_BSKO01000001.1"/>
</dbReference>
<proteinExistence type="predicted"/>
<keyword evidence="2" id="KW-1185">Reference proteome</keyword>
<dbReference type="EMBL" id="BSKO01000001">
    <property type="protein sequence ID" value="GLO67121.1"/>
    <property type="molecule type" value="Genomic_DNA"/>
</dbReference>
<dbReference type="Proteomes" id="UP001275436">
    <property type="component" value="Unassembled WGS sequence"/>
</dbReference>
<sequence length="80" mass="9122">MKGVIKLCVIMMISVERNTKNVVNVTATRKKRIIVVVLEKMTTMIIDFMIDIEMITIIESVVRRNSVIVVTDITKTEPSQ</sequence>
<protein>
    <recommendedName>
        <fullName evidence="3">Secreted protein</fullName>
    </recommendedName>
</protein>
<organism evidence="1 2">
    <name type="scientific">Oceanobacillus kimchii</name>
    <dbReference type="NCBI Taxonomy" id="746691"/>
    <lineage>
        <taxon>Bacteria</taxon>
        <taxon>Bacillati</taxon>
        <taxon>Bacillota</taxon>
        <taxon>Bacilli</taxon>
        <taxon>Bacillales</taxon>
        <taxon>Bacillaceae</taxon>
        <taxon>Oceanobacillus</taxon>
    </lineage>
</organism>
<accession>A0ABQ5TMX9</accession>
<comment type="caution">
    <text evidence="1">The sequence shown here is derived from an EMBL/GenBank/DDBJ whole genome shotgun (WGS) entry which is preliminary data.</text>
</comment>
<evidence type="ECO:0000313" key="1">
    <source>
        <dbReference type="EMBL" id="GLO67121.1"/>
    </source>
</evidence>
<gene>
    <name evidence="1" type="ORF">MACH08_29050</name>
</gene>
<evidence type="ECO:0008006" key="3">
    <source>
        <dbReference type="Google" id="ProtNLM"/>
    </source>
</evidence>